<evidence type="ECO:0000313" key="2">
    <source>
        <dbReference type="Proteomes" id="UP000230066"/>
    </source>
</evidence>
<gene>
    <name evidence="1" type="ORF">D915_004191</name>
</gene>
<accession>A0A4E0RC30</accession>
<name>A0A4E0RC30_FASHE</name>
<protein>
    <submittedName>
        <fullName evidence="1">Uncharacterized protein</fullName>
    </submittedName>
</protein>
<organism evidence="1 2">
    <name type="scientific">Fasciola hepatica</name>
    <name type="common">Liver fluke</name>
    <dbReference type="NCBI Taxonomy" id="6192"/>
    <lineage>
        <taxon>Eukaryota</taxon>
        <taxon>Metazoa</taxon>
        <taxon>Spiralia</taxon>
        <taxon>Lophotrochozoa</taxon>
        <taxon>Platyhelminthes</taxon>
        <taxon>Trematoda</taxon>
        <taxon>Digenea</taxon>
        <taxon>Plagiorchiida</taxon>
        <taxon>Echinostomata</taxon>
        <taxon>Echinostomatoidea</taxon>
        <taxon>Fasciolidae</taxon>
        <taxon>Fasciola</taxon>
    </lineage>
</organism>
<proteinExistence type="predicted"/>
<dbReference type="EMBL" id="JXXN02001329">
    <property type="protein sequence ID" value="THD25013.1"/>
    <property type="molecule type" value="Genomic_DNA"/>
</dbReference>
<keyword evidence="2" id="KW-1185">Reference proteome</keyword>
<comment type="caution">
    <text evidence="1">The sequence shown here is derived from an EMBL/GenBank/DDBJ whole genome shotgun (WGS) entry which is preliminary data.</text>
</comment>
<evidence type="ECO:0000313" key="1">
    <source>
        <dbReference type="EMBL" id="THD25013.1"/>
    </source>
</evidence>
<sequence length="249" mass="29337">MQVPQKFLDFDCTILAKLSDSLKDQISAKTFVNLQRRANHELRTVRELVQIFLDSEEEIRLDTDRLVGKHELSKQRKREALFYDWEKFKYLPGSELIRERTERNFPLRRNQLTAVFSNYLDHVNRVGHVHLDIPAEDKYNPFEWNENSGRRKTTSAVGRNIPNIRVQSVGQPVRLLRRSETECASRVASCPAETERAYSTPFEQQLRPSPRPNAWRRVQFYYINSDVRLRSRNRYDGAFNRSDLPIAAI</sequence>
<dbReference type="Proteomes" id="UP000230066">
    <property type="component" value="Unassembled WGS sequence"/>
</dbReference>
<dbReference type="AlphaFoldDB" id="A0A4E0RC30"/>
<reference evidence="1" key="1">
    <citation type="submission" date="2019-03" db="EMBL/GenBank/DDBJ databases">
        <title>Improved annotation for the trematode Fasciola hepatica.</title>
        <authorList>
            <person name="Choi Y.-J."/>
            <person name="Martin J."/>
            <person name="Mitreva M."/>
        </authorList>
    </citation>
    <scope>NUCLEOTIDE SEQUENCE [LARGE SCALE GENOMIC DNA]</scope>
</reference>